<dbReference type="SMART" id="SM00256">
    <property type="entry name" value="FBOX"/>
    <property type="match status" value="1"/>
</dbReference>
<evidence type="ECO:0000313" key="2">
    <source>
        <dbReference type="EMBL" id="WVZ49738.1"/>
    </source>
</evidence>
<dbReference type="Pfam" id="PF00646">
    <property type="entry name" value="F-box"/>
    <property type="match status" value="1"/>
</dbReference>
<dbReference type="Gene3D" id="3.80.10.10">
    <property type="entry name" value="Ribonuclease Inhibitor"/>
    <property type="match status" value="1"/>
</dbReference>
<dbReference type="AlphaFoldDB" id="A0AAQ3PLB3"/>
<evidence type="ECO:0000313" key="3">
    <source>
        <dbReference type="Proteomes" id="UP001341281"/>
    </source>
</evidence>
<protein>
    <recommendedName>
        <fullName evidence="1">F-box domain-containing protein</fullName>
    </recommendedName>
</protein>
<name>A0AAQ3PLB3_PASNO</name>
<dbReference type="Pfam" id="PF24758">
    <property type="entry name" value="LRR_At5g56370"/>
    <property type="match status" value="1"/>
</dbReference>
<keyword evidence="3" id="KW-1185">Reference proteome</keyword>
<dbReference type="InterPro" id="IPR053781">
    <property type="entry name" value="F-box_AtFBL13-like"/>
</dbReference>
<proteinExistence type="predicted"/>
<dbReference type="PANTHER" id="PTHR34223:SF65">
    <property type="entry name" value="OS04G0440300 PROTEIN"/>
    <property type="match status" value="1"/>
</dbReference>
<organism evidence="2 3">
    <name type="scientific">Paspalum notatum var. saurae</name>
    <dbReference type="NCBI Taxonomy" id="547442"/>
    <lineage>
        <taxon>Eukaryota</taxon>
        <taxon>Viridiplantae</taxon>
        <taxon>Streptophyta</taxon>
        <taxon>Embryophyta</taxon>
        <taxon>Tracheophyta</taxon>
        <taxon>Spermatophyta</taxon>
        <taxon>Magnoliopsida</taxon>
        <taxon>Liliopsida</taxon>
        <taxon>Poales</taxon>
        <taxon>Poaceae</taxon>
        <taxon>PACMAD clade</taxon>
        <taxon>Panicoideae</taxon>
        <taxon>Andropogonodae</taxon>
        <taxon>Paspaleae</taxon>
        <taxon>Paspalinae</taxon>
        <taxon>Paspalum</taxon>
    </lineage>
</organism>
<dbReference type="Proteomes" id="UP001341281">
    <property type="component" value="Chromosome 01"/>
</dbReference>
<dbReference type="EMBL" id="CP144745">
    <property type="protein sequence ID" value="WVZ49738.1"/>
    <property type="molecule type" value="Genomic_DNA"/>
</dbReference>
<dbReference type="InterPro" id="IPR001810">
    <property type="entry name" value="F-box_dom"/>
</dbReference>
<dbReference type="Gene3D" id="1.20.1280.50">
    <property type="match status" value="1"/>
</dbReference>
<accession>A0AAQ3PLB3</accession>
<feature type="domain" description="F-box" evidence="1">
    <location>
        <begin position="19"/>
        <end position="55"/>
    </location>
</feature>
<sequence>MELESQISNRMPDADCSSRDLLSALPDCLLHDILSRLKAQQVVQTSVLSSRWRSLWRSVPCLDVDQDEFKVAAAGGDVTSTQECWHRFERFTDHLLIRRNVGVALLDTFRLSVGDPRFAVLAARWIRYIIKYGTMDHHRRPLATATNASWTLKTLRLSNVYLDDRLAEHIRSRCPSLEDVELKGCMCDIDQIASESLKKLLLQDCDCTRLVAIMSPKLERLVINGGCIAAGGRGPLVVAAPALAYLAVLLSNTKCPGGVHVEETPSLAHAFVDLWGNTVAPLGQNMPGINYYKLLDSVSGVTALELARVITVEPTVFPEFKNLRALSVSVCTRTVNLETLLRHFLQSSPNLKTLGVYYCMASCPAGAEIHSEKPRITEIMYKEEEDLLQQVKLLLGSPRDTYIIRLAKVDPLSLGSSQLPLETFTWGVSGRGGRP</sequence>
<dbReference type="PROSITE" id="PS50181">
    <property type="entry name" value="FBOX"/>
    <property type="match status" value="1"/>
</dbReference>
<evidence type="ECO:0000259" key="1">
    <source>
        <dbReference type="PROSITE" id="PS50181"/>
    </source>
</evidence>
<dbReference type="SUPFAM" id="SSF81383">
    <property type="entry name" value="F-box domain"/>
    <property type="match status" value="1"/>
</dbReference>
<dbReference type="InterPro" id="IPR036047">
    <property type="entry name" value="F-box-like_dom_sf"/>
</dbReference>
<gene>
    <name evidence="2" type="ORF">U9M48_001069</name>
</gene>
<reference evidence="2 3" key="1">
    <citation type="submission" date="2024-02" db="EMBL/GenBank/DDBJ databases">
        <title>High-quality chromosome-scale genome assembly of Pensacola bahiagrass (Paspalum notatum Flugge var. saurae).</title>
        <authorList>
            <person name="Vega J.M."/>
            <person name="Podio M."/>
            <person name="Orjuela J."/>
            <person name="Siena L.A."/>
            <person name="Pessino S.C."/>
            <person name="Combes M.C."/>
            <person name="Mariac C."/>
            <person name="Albertini E."/>
            <person name="Pupilli F."/>
            <person name="Ortiz J.P.A."/>
            <person name="Leblanc O."/>
        </authorList>
    </citation>
    <scope>NUCLEOTIDE SEQUENCE [LARGE SCALE GENOMIC DNA]</scope>
    <source>
        <strain evidence="2">R1</strain>
        <tissue evidence="2">Leaf</tissue>
    </source>
</reference>
<dbReference type="SUPFAM" id="SSF52047">
    <property type="entry name" value="RNI-like"/>
    <property type="match status" value="1"/>
</dbReference>
<dbReference type="InterPro" id="IPR055411">
    <property type="entry name" value="LRR_FXL15/At3g58940/PEG3-like"/>
</dbReference>
<dbReference type="PANTHER" id="PTHR34223">
    <property type="entry name" value="OS11G0201299 PROTEIN"/>
    <property type="match status" value="1"/>
</dbReference>
<dbReference type="CDD" id="cd22160">
    <property type="entry name" value="F-box_AtFBL13-like"/>
    <property type="match status" value="1"/>
</dbReference>
<dbReference type="InterPro" id="IPR053197">
    <property type="entry name" value="F-box_SCFL_complex_component"/>
</dbReference>
<dbReference type="InterPro" id="IPR032675">
    <property type="entry name" value="LRR_dom_sf"/>
</dbReference>